<evidence type="ECO:0000256" key="2">
    <source>
        <dbReference type="ARBA" id="ARBA00022448"/>
    </source>
</evidence>
<evidence type="ECO:0000256" key="7">
    <source>
        <dbReference type="ARBA" id="ARBA00023242"/>
    </source>
</evidence>
<accession>A0A8F3AGH2</accession>
<dbReference type="GO" id="GO:0006606">
    <property type="term" value="P:protein import into nucleus"/>
    <property type="evidence" value="ECO:0007669"/>
    <property type="project" value="TreeGrafter"/>
</dbReference>
<evidence type="ECO:0000313" key="9">
    <source>
        <dbReference type="EMBL" id="QWW23070.1"/>
    </source>
</evidence>
<feature type="region of interest" description="Disordered" evidence="8">
    <location>
        <begin position="34"/>
        <end position="56"/>
    </location>
</feature>
<name>A0A8F3AGH2_CANAR</name>
<evidence type="ECO:0000256" key="1">
    <source>
        <dbReference type="ARBA" id="ARBA00004567"/>
    </source>
</evidence>
<keyword evidence="2" id="KW-0813">Transport</keyword>
<proteinExistence type="predicted"/>
<keyword evidence="7" id="KW-0539">Nucleus</keyword>
<evidence type="ECO:0000256" key="5">
    <source>
        <dbReference type="ARBA" id="ARBA00023010"/>
    </source>
</evidence>
<dbReference type="InterPro" id="IPR037700">
    <property type="entry name" value="NUP88/NUP82"/>
</dbReference>
<evidence type="ECO:0000256" key="6">
    <source>
        <dbReference type="ARBA" id="ARBA00023132"/>
    </source>
</evidence>
<evidence type="ECO:0000256" key="3">
    <source>
        <dbReference type="ARBA" id="ARBA00022816"/>
    </source>
</evidence>
<dbReference type="GO" id="GO:0006406">
    <property type="term" value="P:mRNA export from nucleus"/>
    <property type="evidence" value="ECO:0007669"/>
    <property type="project" value="TreeGrafter"/>
</dbReference>
<dbReference type="SUPFAM" id="SSF50978">
    <property type="entry name" value="WD40 repeat-like"/>
    <property type="match status" value="1"/>
</dbReference>
<protein>
    <submittedName>
        <fullName evidence="9">Uncharacterized protein</fullName>
    </submittedName>
</protein>
<evidence type="ECO:0000256" key="4">
    <source>
        <dbReference type="ARBA" id="ARBA00022927"/>
    </source>
</evidence>
<keyword evidence="5" id="KW-0811">Translocation</keyword>
<dbReference type="GO" id="GO:0017056">
    <property type="term" value="F:structural constituent of nuclear pore"/>
    <property type="evidence" value="ECO:0007669"/>
    <property type="project" value="InterPro"/>
</dbReference>
<reference evidence="9" key="1">
    <citation type="submission" date="2021-06" db="EMBL/GenBank/DDBJ databases">
        <title>Candida auris outbreak in lebanese hospital.</title>
        <authorList>
            <person name="Finianos M."/>
        </authorList>
    </citation>
    <scope>NUCLEOTIDE SEQUENCE</scope>
    <source>
        <strain evidence="9">CA7LBN</strain>
    </source>
</reference>
<dbReference type="Proteomes" id="UP000825438">
    <property type="component" value="Chromosome II"/>
</dbReference>
<sequence>MQYNILNRLPEAGVKNWYSVLGAKSNQMWAMAHSSHTKESPTPPTPQGISVREENGTKRVSTARRKRDTVKMIFSSWMSSCSVTGSEQCGAVNDAGSKKVPQNSKNRRLVTKEEKFARAVKESSIREKQQSFLSPGKIGRGLTTTEIVHQQHQMPSFGQSLASSNSFRHFPHKNISCFANRDDSELFFASGGTLVAVDLTTKTHPYKVLDIGATYEIREIKLNPIKTLLALICLQHVIIVDLKDIPYSDPNASWQPLKFVVGGSDEDFLSATWHPANSTSTEIVVLTKSRIQSFDIFSFNHYKQFDKSLVELGIKDGATSIAFGSSSSLPGSLTLYVCTSSGHIHCIYPFLHKQRAIRATIASIDSFVAETQELVDSILPKYPPRVTAGHPSINDLLTQLNFATHLKEQASSLSWPSSNSQKFLCLKPMEIGSFTIGPLAQVPKGSKIISTESSESIIVAYNDTSSQFEIAYLAQFSPLIMTMTYDISRPEQANGKSNAMKKSDGSKYVRPNKGFGFVVDSDDEADTNDETQLQEYNKNWEFYELKIKCMKFILNFGKLTVLASEAYHKKSQNPSHIKAISNGRLVIGAGTTILLADYNEWLSKLRSDFPQGAEKFTCSKSIFTTDEAINAFDLIDDTIAGSGIHILAELVGGGVIVAPIHTHEHKKVHPRPKESMSSRFTPTTIREGGISCSDLKKLIPEMSNSPPKFTSNSRDASDLLALTKISDLMRSRVFQLSKFIVALNCKLEIQQQRNSFHGEKLSSFKVISNYITREAQYSSQIKNLKDRQMQLESRAKKAYLSIINRLEAIKQLRQMPLSNAEQSWFRELNELATKLKSTSEPEGFGTRLQAFVKQSKQLIETLKQSPPTDQLERSMYSLSLNNNVLNVGQHLSTQAQLIESVKERLRKSIESLQIVTGV</sequence>
<dbReference type="GO" id="GO:0005643">
    <property type="term" value="C:nuclear pore"/>
    <property type="evidence" value="ECO:0007669"/>
    <property type="project" value="UniProtKB-SubCell"/>
</dbReference>
<dbReference type="PANTHER" id="PTHR13257:SF0">
    <property type="entry name" value="NUCLEAR PORE COMPLEX PROTEIN NUP88"/>
    <property type="match status" value="1"/>
</dbReference>
<keyword evidence="6" id="KW-0906">Nuclear pore complex</keyword>
<comment type="subcellular location">
    <subcellularLocation>
        <location evidence="1">Nucleus</location>
        <location evidence="1">Nuclear pore complex</location>
    </subcellularLocation>
</comment>
<dbReference type="EMBL" id="CP076750">
    <property type="protein sequence ID" value="QWW23070.1"/>
    <property type="molecule type" value="Genomic_DNA"/>
</dbReference>
<keyword evidence="3" id="KW-0509">mRNA transport</keyword>
<dbReference type="GO" id="GO:0000056">
    <property type="term" value="P:ribosomal small subunit export from nucleus"/>
    <property type="evidence" value="ECO:0007669"/>
    <property type="project" value="InterPro"/>
</dbReference>
<dbReference type="GO" id="GO:0000055">
    <property type="term" value="P:ribosomal large subunit export from nucleus"/>
    <property type="evidence" value="ECO:0007669"/>
    <property type="project" value="InterPro"/>
</dbReference>
<dbReference type="PANTHER" id="PTHR13257">
    <property type="entry name" value="NUCLEOPORIN NUP84-RELATED"/>
    <property type="match status" value="1"/>
</dbReference>
<organism evidence="9">
    <name type="scientific">Candidozyma auris</name>
    <name type="common">Yeast</name>
    <name type="synonym">Candida auris</name>
    <dbReference type="NCBI Taxonomy" id="498019"/>
    <lineage>
        <taxon>Eukaryota</taxon>
        <taxon>Fungi</taxon>
        <taxon>Dikarya</taxon>
        <taxon>Ascomycota</taxon>
        <taxon>Saccharomycotina</taxon>
        <taxon>Pichiomycetes</taxon>
        <taxon>Metschnikowiaceae</taxon>
        <taxon>Candidozyma</taxon>
    </lineage>
</organism>
<dbReference type="AlphaFoldDB" id="A0A8F3AGH2"/>
<evidence type="ECO:0000256" key="8">
    <source>
        <dbReference type="SAM" id="MobiDB-lite"/>
    </source>
</evidence>
<keyword evidence="4" id="KW-0653">Protein transport</keyword>
<gene>
    <name evidence="9" type="ORF">CA7LBN_001871</name>
</gene>
<dbReference type="InterPro" id="IPR036322">
    <property type="entry name" value="WD40_repeat_dom_sf"/>
</dbReference>